<feature type="chain" id="PRO_5037942832" description="DUF3347 domain-containing protein" evidence="1">
    <location>
        <begin position="20"/>
        <end position="120"/>
    </location>
</feature>
<evidence type="ECO:0000313" key="2">
    <source>
        <dbReference type="EMBL" id="MBE6265860.1"/>
    </source>
</evidence>
<proteinExistence type="predicted"/>
<comment type="caution">
    <text evidence="2">The sequence shown here is derived from an EMBL/GenBank/DDBJ whole genome shotgun (WGS) entry which is preliminary data.</text>
</comment>
<dbReference type="EMBL" id="SUYD01000005">
    <property type="protein sequence ID" value="MBE6265860.1"/>
    <property type="molecule type" value="Genomic_DNA"/>
</dbReference>
<evidence type="ECO:0000313" key="3">
    <source>
        <dbReference type="Proteomes" id="UP000763088"/>
    </source>
</evidence>
<reference evidence="2" key="1">
    <citation type="submission" date="2019-04" db="EMBL/GenBank/DDBJ databases">
        <title>Evolution of Biomass-Degrading Anaerobic Consortia Revealed by Metagenomics.</title>
        <authorList>
            <person name="Peng X."/>
        </authorList>
    </citation>
    <scope>NUCLEOTIDE SEQUENCE</scope>
    <source>
        <strain evidence="2">SIG141</strain>
    </source>
</reference>
<evidence type="ECO:0008006" key="4">
    <source>
        <dbReference type="Google" id="ProtNLM"/>
    </source>
</evidence>
<accession>A0A928BR66</accession>
<dbReference type="AlphaFoldDB" id="A0A928BR66"/>
<keyword evidence="1" id="KW-0732">Signal</keyword>
<protein>
    <recommendedName>
        <fullName evidence="4">DUF3347 domain-containing protein</fullName>
    </recommendedName>
</protein>
<dbReference type="Proteomes" id="UP000763088">
    <property type="component" value="Unassembled WGS sequence"/>
</dbReference>
<evidence type="ECO:0000256" key="1">
    <source>
        <dbReference type="SAM" id="SignalP"/>
    </source>
</evidence>
<sequence>MKKMILTLVAMLSMTTAFAEGETATVVSNVEAYDMNINMNKLSYALNLADDQKEVVENIHHTFAAEMNFAAQYGNGEREALVKRAIDNDVKWMRYVLNDEQMRKYLILLNTTINNRGLNK</sequence>
<gene>
    <name evidence="2" type="ORF">E7102_05215</name>
</gene>
<organism evidence="2 3">
    <name type="scientific">Xylanibacter ruminicola</name>
    <name type="common">Prevotella ruminicola</name>
    <dbReference type="NCBI Taxonomy" id="839"/>
    <lineage>
        <taxon>Bacteria</taxon>
        <taxon>Pseudomonadati</taxon>
        <taxon>Bacteroidota</taxon>
        <taxon>Bacteroidia</taxon>
        <taxon>Bacteroidales</taxon>
        <taxon>Prevotellaceae</taxon>
        <taxon>Xylanibacter</taxon>
    </lineage>
</organism>
<name>A0A928BR66_XYLRU</name>
<feature type="signal peptide" evidence="1">
    <location>
        <begin position="1"/>
        <end position="19"/>
    </location>
</feature>